<feature type="transmembrane region" description="Helical" evidence="2">
    <location>
        <begin position="73"/>
        <end position="93"/>
    </location>
</feature>
<keyword evidence="2" id="KW-1133">Transmembrane helix</keyword>
<gene>
    <name evidence="3" type="ORF">SAMN02787118_1416</name>
</gene>
<protein>
    <recommendedName>
        <fullName evidence="5">DUF4345 domain-containing protein</fullName>
    </recommendedName>
</protein>
<dbReference type="RefSeq" id="WP_079174669.1">
    <property type="nucleotide sequence ID" value="NZ_FONR01000041.1"/>
</dbReference>
<feature type="transmembrane region" description="Helical" evidence="2">
    <location>
        <begin position="7"/>
        <end position="31"/>
    </location>
</feature>
<sequence length="164" mass="17294">MARTLRVLVQVMGWACVAIGLFHVALGNAAIPGVGSAGATVDSWGRFMGASFVGYGLAWLWAGRQRPIPATAVRALSAVFLLGGLGRLISLAVHGWPQWFQIVLTVIELGLPPVLFWLAPSEEREYEMEEVAGPVDESAGTGGVRLVRRGTAPKPTAAPSGFEG</sequence>
<dbReference type="InterPro" id="IPR025597">
    <property type="entry name" value="DUF4345"/>
</dbReference>
<evidence type="ECO:0000313" key="3">
    <source>
        <dbReference type="EMBL" id="SFH06102.1"/>
    </source>
</evidence>
<evidence type="ECO:0008006" key="5">
    <source>
        <dbReference type="Google" id="ProtNLM"/>
    </source>
</evidence>
<keyword evidence="2" id="KW-0472">Membrane</keyword>
<evidence type="ECO:0000256" key="2">
    <source>
        <dbReference type="SAM" id="Phobius"/>
    </source>
</evidence>
<dbReference type="Proteomes" id="UP000181942">
    <property type="component" value="Unassembled WGS sequence"/>
</dbReference>
<organism evidence="3 4">
    <name type="scientific">Streptomyces mirabilis</name>
    <dbReference type="NCBI Taxonomy" id="68239"/>
    <lineage>
        <taxon>Bacteria</taxon>
        <taxon>Bacillati</taxon>
        <taxon>Actinomycetota</taxon>
        <taxon>Actinomycetes</taxon>
        <taxon>Kitasatosporales</taxon>
        <taxon>Streptomycetaceae</taxon>
        <taxon>Streptomyces</taxon>
    </lineage>
</organism>
<accession>A0A1I2WY50</accession>
<dbReference type="AlphaFoldDB" id="A0A1I2WY50"/>
<keyword evidence="2" id="KW-0812">Transmembrane</keyword>
<proteinExistence type="predicted"/>
<reference evidence="3 4" key="1">
    <citation type="submission" date="2016-10" db="EMBL/GenBank/DDBJ databases">
        <authorList>
            <person name="de Groot N.N."/>
        </authorList>
    </citation>
    <scope>NUCLEOTIDE SEQUENCE [LARGE SCALE GENOMIC DNA]</scope>
    <source>
        <strain evidence="3 4">OK461</strain>
    </source>
</reference>
<name>A0A1I2WY50_9ACTN</name>
<dbReference type="Pfam" id="PF14248">
    <property type="entry name" value="DUF4345"/>
    <property type="match status" value="1"/>
</dbReference>
<evidence type="ECO:0000313" key="4">
    <source>
        <dbReference type="Proteomes" id="UP000181942"/>
    </source>
</evidence>
<dbReference type="OrthoDB" id="3829850at2"/>
<evidence type="ECO:0000256" key="1">
    <source>
        <dbReference type="SAM" id="MobiDB-lite"/>
    </source>
</evidence>
<dbReference type="EMBL" id="FONR01000041">
    <property type="protein sequence ID" value="SFH06102.1"/>
    <property type="molecule type" value="Genomic_DNA"/>
</dbReference>
<feature type="transmembrane region" description="Helical" evidence="2">
    <location>
        <begin position="43"/>
        <end position="61"/>
    </location>
</feature>
<feature type="transmembrane region" description="Helical" evidence="2">
    <location>
        <begin position="99"/>
        <end position="119"/>
    </location>
</feature>
<feature type="region of interest" description="Disordered" evidence="1">
    <location>
        <begin position="129"/>
        <end position="164"/>
    </location>
</feature>